<name>A0ABW4ML01_9BACI</name>
<dbReference type="RefSeq" id="WP_388035838.1">
    <property type="nucleotide sequence ID" value="NZ_JBHUEK010000007.1"/>
</dbReference>
<gene>
    <name evidence="2" type="ORF">ACFSFW_05440</name>
</gene>
<sequence>MVYKERTESIVIRIMKLLQSRNELKEKQYCSNLIKGYEGEVLFDSYTNKLECECLVINDLLLQYNNTTFQIDTLLITPDKLYIFEVKNYEGDYYFESDILYKKPKKEVSNPLNQLHRSESLLRQMLQSYGFTIPIQAYVVFVNPAFTLYQASLTKPIIFPTQLHAFFQNLNKSTAKLNKNHQVLADKLLSLHMEESPYRILPKYKYSDLRKGICCVNCGSLSVNVVGRK</sequence>
<dbReference type="InterPro" id="IPR011528">
    <property type="entry name" value="NERD"/>
</dbReference>
<reference evidence="3" key="1">
    <citation type="journal article" date="2019" name="Int. J. Syst. Evol. Microbiol.">
        <title>The Global Catalogue of Microorganisms (GCM) 10K type strain sequencing project: providing services to taxonomists for standard genome sequencing and annotation.</title>
        <authorList>
            <consortium name="The Broad Institute Genomics Platform"/>
            <consortium name="The Broad Institute Genome Sequencing Center for Infectious Disease"/>
            <person name="Wu L."/>
            <person name="Ma J."/>
        </authorList>
    </citation>
    <scope>NUCLEOTIDE SEQUENCE [LARGE SCALE GENOMIC DNA]</scope>
    <source>
        <strain evidence="3">CCUG 15531</strain>
    </source>
</reference>
<comment type="caution">
    <text evidence="2">The sequence shown here is derived from an EMBL/GenBank/DDBJ whole genome shotgun (WGS) entry which is preliminary data.</text>
</comment>
<keyword evidence="3" id="KW-1185">Reference proteome</keyword>
<evidence type="ECO:0000259" key="1">
    <source>
        <dbReference type="PROSITE" id="PS50965"/>
    </source>
</evidence>
<dbReference type="Proteomes" id="UP001597227">
    <property type="component" value="Unassembled WGS sequence"/>
</dbReference>
<dbReference type="EMBL" id="JBHUEK010000007">
    <property type="protein sequence ID" value="MFD1778103.1"/>
    <property type="molecule type" value="Genomic_DNA"/>
</dbReference>
<dbReference type="PROSITE" id="PS50965">
    <property type="entry name" value="NERD"/>
    <property type="match status" value="1"/>
</dbReference>
<dbReference type="Pfam" id="PF08378">
    <property type="entry name" value="NERD"/>
    <property type="match status" value="1"/>
</dbReference>
<organism evidence="2 3">
    <name type="scientific">Fredinandcohnia salidurans</name>
    <dbReference type="NCBI Taxonomy" id="2595041"/>
    <lineage>
        <taxon>Bacteria</taxon>
        <taxon>Bacillati</taxon>
        <taxon>Bacillota</taxon>
        <taxon>Bacilli</taxon>
        <taxon>Bacillales</taxon>
        <taxon>Bacillaceae</taxon>
        <taxon>Fredinandcohnia</taxon>
    </lineage>
</organism>
<protein>
    <submittedName>
        <fullName evidence="2">Nuclease-related domain-containing protein</fullName>
    </submittedName>
</protein>
<accession>A0ABW4ML01</accession>
<evidence type="ECO:0000313" key="2">
    <source>
        <dbReference type="EMBL" id="MFD1778103.1"/>
    </source>
</evidence>
<proteinExistence type="predicted"/>
<feature type="domain" description="NERD" evidence="1">
    <location>
        <begin position="35"/>
        <end position="145"/>
    </location>
</feature>
<evidence type="ECO:0000313" key="3">
    <source>
        <dbReference type="Proteomes" id="UP001597227"/>
    </source>
</evidence>